<dbReference type="InterPro" id="IPR036291">
    <property type="entry name" value="NAD(P)-bd_dom_sf"/>
</dbReference>
<evidence type="ECO:0000259" key="1">
    <source>
        <dbReference type="Pfam" id="PF03205"/>
    </source>
</evidence>
<accession>A0A0F9BFC6</accession>
<proteinExistence type="predicted"/>
<organism evidence="2">
    <name type="scientific">marine sediment metagenome</name>
    <dbReference type="NCBI Taxonomy" id="412755"/>
    <lineage>
        <taxon>unclassified sequences</taxon>
        <taxon>metagenomes</taxon>
        <taxon>ecological metagenomes</taxon>
    </lineage>
</organism>
<dbReference type="Pfam" id="PF03205">
    <property type="entry name" value="MobB"/>
    <property type="match status" value="1"/>
</dbReference>
<sequence>MKIVVISGAHKGVGKTALARKILKNLKGFGAIKTTISKENISITSKDEAIEVPGKDTALLKEAGAEKVALIASKGFGMQVSAYDSLSLAEQAAKERLSSDAFLSNYGVHEYFTDFDSFIKKVNILTIHLPVNQSTRYYFNSERLGKIKMVRDSINMGNDGPTKNQNVQLDHAVPPSTINNLSSGEVVGMIADTPGQPIELKRFHAHIINNHAKLKAFDSSMEELPIINPNATSDAIKHNYDKVGFDITAFIDDLYTDNCTNQQLSYLFRALEKDRS</sequence>
<dbReference type="InterPro" id="IPR004435">
    <property type="entry name" value="MobB_dom"/>
</dbReference>
<dbReference type="EMBL" id="LAZR01038099">
    <property type="protein sequence ID" value="KKL20440.1"/>
    <property type="molecule type" value="Genomic_DNA"/>
</dbReference>
<dbReference type="SUPFAM" id="SSF52540">
    <property type="entry name" value="P-loop containing nucleoside triphosphate hydrolases"/>
    <property type="match status" value="1"/>
</dbReference>
<evidence type="ECO:0000313" key="2">
    <source>
        <dbReference type="EMBL" id="KKL20440.1"/>
    </source>
</evidence>
<protein>
    <recommendedName>
        <fullName evidence="1">Molybdopterin-guanine dinucleotide biosynthesis protein B (MobB) domain-containing protein</fullName>
    </recommendedName>
</protein>
<dbReference type="InterPro" id="IPR027417">
    <property type="entry name" value="P-loop_NTPase"/>
</dbReference>
<reference evidence="2" key="1">
    <citation type="journal article" date="2015" name="Nature">
        <title>Complex archaea that bridge the gap between prokaryotes and eukaryotes.</title>
        <authorList>
            <person name="Spang A."/>
            <person name="Saw J.H."/>
            <person name="Jorgensen S.L."/>
            <person name="Zaremba-Niedzwiedzka K."/>
            <person name="Martijn J."/>
            <person name="Lind A.E."/>
            <person name="van Eijk R."/>
            <person name="Schleper C."/>
            <person name="Guy L."/>
            <person name="Ettema T.J."/>
        </authorList>
    </citation>
    <scope>NUCLEOTIDE SEQUENCE</scope>
</reference>
<dbReference type="GO" id="GO:0006777">
    <property type="term" value="P:Mo-molybdopterin cofactor biosynthetic process"/>
    <property type="evidence" value="ECO:0007669"/>
    <property type="project" value="InterPro"/>
</dbReference>
<dbReference type="AlphaFoldDB" id="A0A0F9BFC6"/>
<dbReference type="SUPFAM" id="SSF51735">
    <property type="entry name" value="NAD(P)-binding Rossmann-fold domains"/>
    <property type="match status" value="1"/>
</dbReference>
<gene>
    <name evidence="2" type="ORF">LCGC14_2455440</name>
</gene>
<dbReference type="GO" id="GO:0051287">
    <property type="term" value="F:NAD binding"/>
    <property type="evidence" value="ECO:0007669"/>
    <property type="project" value="InterPro"/>
</dbReference>
<dbReference type="Gene3D" id="3.40.50.300">
    <property type="entry name" value="P-loop containing nucleotide triphosphate hydrolases"/>
    <property type="match status" value="1"/>
</dbReference>
<dbReference type="GO" id="GO:0005525">
    <property type="term" value="F:GTP binding"/>
    <property type="evidence" value="ECO:0007669"/>
    <property type="project" value="InterPro"/>
</dbReference>
<comment type="caution">
    <text evidence="2">The sequence shown here is derived from an EMBL/GenBank/DDBJ whole genome shotgun (WGS) entry which is preliminary data.</text>
</comment>
<name>A0A0F9BFC6_9ZZZZ</name>
<feature type="domain" description="Molybdopterin-guanine dinucleotide biosynthesis protein B (MobB)" evidence="1">
    <location>
        <begin position="9"/>
        <end position="94"/>
    </location>
</feature>